<dbReference type="Gene3D" id="3.40.1190.20">
    <property type="match status" value="1"/>
</dbReference>
<keyword evidence="1" id="KW-0547">Nucleotide-binding</keyword>
<gene>
    <name evidence="7" type="ORF">Q757_03100</name>
</gene>
<evidence type="ECO:0000256" key="4">
    <source>
        <dbReference type="ARBA" id="ARBA00023027"/>
    </source>
</evidence>
<dbReference type="Proteomes" id="UP000030023">
    <property type="component" value="Unassembled WGS sequence"/>
</dbReference>
<evidence type="ECO:0000256" key="2">
    <source>
        <dbReference type="ARBA" id="ARBA00022840"/>
    </source>
</evidence>
<evidence type="ECO:0000256" key="3">
    <source>
        <dbReference type="ARBA" id="ARBA00022857"/>
    </source>
</evidence>
<protein>
    <recommendedName>
        <fullName evidence="6">YjeF C-terminal domain-containing protein</fullName>
    </recommendedName>
</protein>
<dbReference type="EMBL" id="AXCV01000099">
    <property type="protein sequence ID" value="KGO32097.1"/>
    <property type="molecule type" value="Genomic_DNA"/>
</dbReference>
<dbReference type="PANTHER" id="PTHR12592:SF0">
    <property type="entry name" value="ATP-DEPENDENT (S)-NAD(P)H-HYDRATE DEHYDRATASE"/>
    <property type="match status" value="1"/>
</dbReference>
<evidence type="ECO:0000313" key="7">
    <source>
        <dbReference type="EMBL" id="KGO32097.1"/>
    </source>
</evidence>
<keyword evidence="5" id="KW-0456">Lyase</keyword>
<evidence type="ECO:0000313" key="8">
    <source>
        <dbReference type="Proteomes" id="UP000030023"/>
    </source>
</evidence>
<proteinExistence type="predicted"/>
<organism evidence="7 8">
    <name type="scientific">Oenococcus alcoholitolerans</name>
    <dbReference type="NCBI Taxonomy" id="931074"/>
    <lineage>
        <taxon>Bacteria</taxon>
        <taxon>Bacillati</taxon>
        <taxon>Bacillota</taxon>
        <taxon>Bacilli</taxon>
        <taxon>Lactobacillales</taxon>
        <taxon>Lactobacillaceae</taxon>
        <taxon>Oenococcus</taxon>
    </lineage>
</organism>
<dbReference type="Pfam" id="PF01256">
    <property type="entry name" value="Carb_kinase"/>
    <property type="match status" value="1"/>
</dbReference>
<accession>A0ABR4XRI1</accession>
<dbReference type="PANTHER" id="PTHR12592">
    <property type="entry name" value="ATP-DEPENDENT (S)-NAD(P)H-HYDRATE DEHYDRATASE FAMILY MEMBER"/>
    <property type="match status" value="1"/>
</dbReference>
<dbReference type="PROSITE" id="PS51383">
    <property type="entry name" value="YJEF_C_3"/>
    <property type="match status" value="1"/>
</dbReference>
<dbReference type="InterPro" id="IPR000631">
    <property type="entry name" value="CARKD"/>
</dbReference>
<evidence type="ECO:0000256" key="1">
    <source>
        <dbReference type="ARBA" id="ARBA00022741"/>
    </source>
</evidence>
<feature type="non-terminal residue" evidence="7">
    <location>
        <position position="144"/>
    </location>
</feature>
<reference evidence="7 8" key="1">
    <citation type="journal article" date="2014" name="Antonie Van Leeuwenhoek">
        <title>Oenococcus alcoholitolerans sp. nov., a lactic acid bacteria isolated from cachaca and ethanol fermentation processes.</title>
        <authorList>
            <person name="Badotti F."/>
            <person name="Moreira A.P."/>
            <person name="Tonon L.A."/>
            <person name="de Lucena B.T."/>
            <person name="Gomes Fde C."/>
            <person name="Kruger R."/>
            <person name="Thompson C.C."/>
            <person name="de Morais M.A.Jr."/>
            <person name="Rosa C.A."/>
            <person name="Thompson F.L."/>
        </authorList>
    </citation>
    <scope>NUCLEOTIDE SEQUENCE [LARGE SCALE GENOMIC DNA]</scope>
    <source>
        <strain evidence="7 8">UFRJ-M7.2.18</strain>
    </source>
</reference>
<feature type="domain" description="YjeF C-terminal" evidence="6">
    <location>
        <begin position="7"/>
        <end position="144"/>
    </location>
</feature>
<keyword evidence="8" id="KW-1185">Reference proteome</keyword>
<keyword evidence="3" id="KW-0521">NADP</keyword>
<evidence type="ECO:0000259" key="6">
    <source>
        <dbReference type="PROSITE" id="PS51383"/>
    </source>
</evidence>
<dbReference type="SUPFAM" id="SSF53613">
    <property type="entry name" value="Ribokinase-like"/>
    <property type="match status" value="1"/>
</dbReference>
<dbReference type="InterPro" id="IPR029056">
    <property type="entry name" value="Ribokinase-like"/>
</dbReference>
<keyword evidence="4" id="KW-0520">NAD</keyword>
<dbReference type="CDD" id="cd01171">
    <property type="entry name" value="YXKO-related"/>
    <property type="match status" value="1"/>
</dbReference>
<name>A0ABR4XRI1_9LACO</name>
<comment type="caution">
    <text evidence="7">The sequence shown here is derived from an EMBL/GenBank/DDBJ whole genome shotgun (WGS) entry which is preliminary data.</text>
</comment>
<sequence length="144" mass="15764">MEKVIIKKEILSKVIKKRDPQLNKTNFGRLLLICGSASLGGAAIMSTRAAVYSGAGLVTLASDKINRTSMLSVVPEAMFMDYKDTEKLKKMINRSDVILIGSGLEKSQESLNLINLLFTEITDDQILVIDGTALSLIGEKILNY</sequence>
<keyword evidence="2" id="KW-0067">ATP-binding</keyword>
<evidence type="ECO:0000256" key="5">
    <source>
        <dbReference type="ARBA" id="ARBA00023239"/>
    </source>
</evidence>